<dbReference type="GO" id="GO:0051301">
    <property type="term" value="P:cell division"/>
    <property type="evidence" value="ECO:0007669"/>
    <property type="project" value="UniProtKB-KW"/>
</dbReference>
<dbReference type="InterPro" id="IPR027165">
    <property type="entry name" value="CND3"/>
</dbReference>
<comment type="subcellular location">
    <subcellularLocation>
        <location evidence="1">Chromosome</location>
    </subcellularLocation>
</comment>
<organism evidence="10">
    <name type="scientific">Brassica napus</name>
    <name type="common">Rape</name>
    <dbReference type="NCBI Taxonomy" id="3708"/>
    <lineage>
        <taxon>Eukaryota</taxon>
        <taxon>Viridiplantae</taxon>
        <taxon>Streptophyta</taxon>
        <taxon>Embryophyta</taxon>
        <taxon>Tracheophyta</taxon>
        <taxon>Spermatophyta</taxon>
        <taxon>Magnoliopsida</taxon>
        <taxon>eudicotyledons</taxon>
        <taxon>Gunneridae</taxon>
        <taxon>Pentapetalae</taxon>
        <taxon>rosids</taxon>
        <taxon>malvids</taxon>
        <taxon>Brassicales</taxon>
        <taxon>Brassicaceae</taxon>
        <taxon>Brassiceae</taxon>
        <taxon>Brassica</taxon>
    </lineage>
</organism>
<keyword evidence="4" id="KW-0132">Cell division</keyword>
<sequence>MGEESETASASASASADLHLLHKIAKILNDTRTSYATHNRKLKELASLRSKLSPSGSDDESPPLRRFSSVFFKALTPLFAAAQRRTAAAERIVRFVAEFACLGSNSDGGDSDCDEFLDEFLRFLIPGAVAANRNARFRACQIISEIILRLPDEVEVADELWDDVIDCMMVRVRDKVPVIRTFAVRSLSRFVNDPDNTDILDLLLEVLPLEQNPEVRKTIVLSLPPSNATTQAIIDCTLDVNESVRKAAYSVLANKVPLQSLSIKLRTTILERGLADRAVNVSKECLKLMKDQWLSNSCQGDPIEFLKYLDVETYESVAESALEVLLSEGLIMPSDDKSIQQYISSADGEARGLLKSGIYMCNLLFLHYLIFLIHVLDESTCSTPSIQLMEPEIALYWRVICRNLHKSAQAKGSDAATAMGAEAAVYAAEASDANDLLERILPASVSDYVVLVKAHIEAGPNHHFASRQLLLLGTMLDFSDAMLHKTASSFVQELLHRPFEQELDEDGNSIVIGDGINLGGDKDWADAVSKLAKKVHSAPGEYEQLILVVVEELARPCRERTADFLQWMHMLSLTSLLLENGESLHSLREKAIEPEEILHALLLPGAKHTHLDVQRIAIQCLGLFGLLEKKPSEELVRQLRVAFCRSPPPISIMASKALVDLGMWHSPAEVDKAMGQDLLSQFEDENIDFVPVDLSNAEEDLNFKMLDLLYAGLESEDWRAYTESTENESVKATVGEGFAKLLLLGEKFPNLPASLYPFVLVKLISLYFSEESKEQLRFKQCLSVFFEHYASLSEKHKGYVSKAFVPLIRSMWPGIDDGNSKNSSYVVSNQRKRAVQASRFIVQMMQTPLYKSPHSLEESIQPPLDRTEEGLAIRIVIEMVSFKAKKTAAEKAYVLALCKTLVLLNLKSSEQNVIRLIKNLLSRVADSAYSEKDLLKEVKLVLEHLKSLDDNPSEELSQDEAQDEAKSIFESLGVNYDMDITAPVTVPQTPAPCSTRPAPSRRRVRRIEESSDEEDEEETSPPPSAPNTLMTRSHRASKTAALAKIMASKVKKRDTDEVIEEEEGSSDVTAEDSDESDE</sequence>
<feature type="compositionally biased region" description="Acidic residues" evidence="8">
    <location>
        <begin position="1057"/>
        <end position="1078"/>
    </location>
</feature>
<feature type="region of interest" description="Disordered" evidence="8">
    <location>
        <begin position="983"/>
        <end position="1078"/>
    </location>
</feature>
<feature type="compositionally biased region" description="Acidic residues" evidence="8">
    <location>
        <begin position="1010"/>
        <end position="1019"/>
    </location>
</feature>
<name>A0A816JQ96_BRANA</name>
<evidence type="ECO:0000256" key="8">
    <source>
        <dbReference type="SAM" id="MobiDB-lite"/>
    </source>
</evidence>
<feature type="domain" description="Nuclear condensin complex subunit 3 C-terminal" evidence="9">
    <location>
        <begin position="569"/>
        <end position="906"/>
    </location>
</feature>
<dbReference type="Pfam" id="PF12719">
    <property type="entry name" value="Cnd3"/>
    <property type="match status" value="1"/>
</dbReference>
<dbReference type="InterPro" id="IPR011989">
    <property type="entry name" value="ARM-like"/>
</dbReference>
<keyword evidence="6" id="KW-0226">DNA condensation</keyword>
<gene>
    <name evidence="10" type="ORF">DARMORV10_C04P44500.1</name>
</gene>
<reference evidence="10" key="1">
    <citation type="submission" date="2021-01" db="EMBL/GenBank/DDBJ databases">
        <authorList>
            <consortium name="Genoscope - CEA"/>
            <person name="William W."/>
        </authorList>
    </citation>
    <scope>NUCLEOTIDE SEQUENCE</scope>
</reference>
<dbReference type="AlphaFoldDB" id="A0A816JQ96"/>
<evidence type="ECO:0000256" key="4">
    <source>
        <dbReference type="ARBA" id="ARBA00022618"/>
    </source>
</evidence>
<evidence type="ECO:0000256" key="1">
    <source>
        <dbReference type="ARBA" id="ARBA00004286"/>
    </source>
</evidence>
<accession>A0A816JQ96</accession>
<evidence type="ECO:0000256" key="2">
    <source>
        <dbReference type="ARBA" id="ARBA00006533"/>
    </source>
</evidence>
<comment type="similarity">
    <text evidence="2">Belongs to the CND3 (condensin subunit 3) family.</text>
</comment>
<evidence type="ECO:0000259" key="9">
    <source>
        <dbReference type="Pfam" id="PF12719"/>
    </source>
</evidence>
<evidence type="ECO:0000256" key="3">
    <source>
        <dbReference type="ARBA" id="ARBA00022454"/>
    </source>
</evidence>
<keyword evidence="5" id="KW-0498">Mitosis</keyword>
<dbReference type="FunFam" id="1.25.10.10:FF:000606">
    <property type="entry name" value="ARM repeat superfamily protein"/>
    <property type="match status" value="1"/>
</dbReference>
<dbReference type="InterPro" id="IPR025977">
    <property type="entry name" value="Cnd3_C"/>
</dbReference>
<proteinExistence type="inferred from homology"/>
<dbReference type="InterPro" id="IPR016024">
    <property type="entry name" value="ARM-type_fold"/>
</dbReference>
<evidence type="ECO:0000256" key="5">
    <source>
        <dbReference type="ARBA" id="ARBA00022776"/>
    </source>
</evidence>
<keyword evidence="3" id="KW-0158">Chromosome</keyword>
<feature type="compositionally biased region" description="Low complexity" evidence="8">
    <location>
        <begin position="983"/>
        <end position="998"/>
    </location>
</feature>
<dbReference type="GO" id="GO:0000796">
    <property type="term" value="C:condensin complex"/>
    <property type="evidence" value="ECO:0007669"/>
    <property type="project" value="InterPro"/>
</dbReference>
<dbReference type="Gene3D" id="1.25.10.10">
    <property type="entry name" value="Leucine-rich Repeat Variant"/>
    <property type="match status" value="1"/>
</dbReference>
<evidence type="ECO:0000313" key="10">
    <source>
        <dbReference type="EMBL" id="CAF1858193.1"/>
    </source>
</evidence>
<dbReference type="EMBL" id="HG994368">
    <property type="protein sequence ID" value="CAF1858193.1"/>
    <property type="molecule type" value="Genomic_DNA"/>
</dbReference>
<evidence type="ECO:0000256" key="7">
    <source>
        <dbReference type="ARBA" id="ARBA00023306"/>
    </source>
</evidence>
<dbReference type="PANTHER" id="PTHR14418">
    <property type="entry name" value="CONDENSIN COMPLEX SUBUNIT 3-RELATED"/>
    <property type="match status" value="1"/>
</dbReference>
<dbReference type="SUPFAM" id="SSF48371">
    <property type="entry name" value="ARM repeat"/>
    <property type="match status" value="1"/>
</dbReference>
<keyword evidence="7" id="KW-0131">Cell cycle</keyword>
<dbReference type="GO" id="GO:0007076">
    <property type="term" value="P:mitotic chromosome condensation"/>
    <property type="evidence" value="ECO:0007669"/>
    <property type="project" value="InterPro"/>
</dbReference>
<dbReference type="PANTHER" id="PTHR14418:SF5">
    <property type="entry name" value="CONDENSIN COMPLEX SUBUNIT 3"/>
    <property type="match status" value="1"/>
</dbReference>
<evidence type="ECO:0000256" key="6">
    <source>
        <dbReference type="ARBA" id="ARBA00023067"/>
    </source>
</evidence>
<protein>
    <submittedName>
        <fullName evidence="10">(rape) hypothetical protein</fullName>
    </submittedName>
</protein>
<dbReference type="Proteomes" id="UP001295469">
    <property type="component" value="Chromosome C04"/>
</dbReference>